<comment type="subcellular location">
    <subcellularLocation>
        <location evidence="1">Nucleus</location>
    </subcellularLocation>
</comment>
<feature type="region of interest" description="Disordered" evidence="12">
    <location>
        <begin position="81"/>
        <end position="102"/>
    </location>
</feature>
<organism evidence="14 15">
    <name type="scientific">Clytia hemisphaerica</name>
    <dbReference type="NCBI Taxonomy" id="252671"/>
    <lineage>
        <taxon>Eukaryota</taxon>
        <taxon>Metazoa</taxon>
        <taxon>Cnidaria</taxon>
        <taxon>Hydrozoa</taxon>
        <taxon>Hydroidolina</taxon>
        <taxon>Leptothecata</taxon>
        <taxon>Obeliida</taxon>
        <taxon>Clytiidae</taxon>
        <taxon>Clytia</taxon>
    </lineage>
</organism>
<feature type="active site" description="Proton donor/acceptor" evidence="9">
    <location>
        <position position="443"/>
    </location>
</feature>
<evidence type="ECO:0000256" key="6">
    <source>
        <dbReference type="ARBA" id="ARBA00022839"/>
    </source>
</evidence>
<dbReference type="SUPFAM" id="SSF56024">
    <property type="entry name" value="Phospholipase D/nuclease"/>
    <property type="match status" value="2"/>
</dbReference>
<keyword evidence="7" id="KW-0234">DNA repair</keyword>
<feature type="active site" description="Nucleophile" evidence="9">
    <location>
        <position position="210"/>
    </location>
</feature>
<keyword evidence="15" id="KW-1185">Reference proteome</keyword>
<dbReference type="InterPro" id="IPR019406">
    <property type="entry name" value="APLF_PBZ"/>
</dbReference>
<keyword evidence="5" id="KW-0378">Hydrolase</keyword>
<accession>A0A7M5WRV3</accession>
<feature type="compositionally biased region" description="Polar residues" evidence="12">
    <location>
        <begin position="1"/>
        <end position="22"/>
    </location>
</feature>
<evidence type="ECO:0000256" key="2">
    <source>
        <dbReference type="ARBA" id="ARBA00010205"/>
    </source>
</evidence>
<dbReference type="GO" id="GO:0003697">
    <property type="term" value="F:single-stranded DNA binding"/>
    <property type="evidence" value="ECO:0007669"/>
    <property type="project" value="TreeGrafter"/>
</dbReference>
<comment type="similarity">
    <text evidence="2">Belongs to the tyrosyl-DNA phosphodiesterase family.</text>
</comment>
<evidence type="ECO:0000259" key="13">
    <source>
        <dbReference type="Pfam" id="PF10283"/>
    </source>
</evidence>
<protein>
    <recommendedName>
        <fullName evidence="13">PBZ-type domain-containing protein</fullName>
    </recommendedName>
</protein>
<feature type="site" description="Interaction with DNA" evidence="11">
    <location>
        <position position="468"/>
    </location>
</feature>
<proteinExistence type="inferred from homology"/>
<dbReference type="GO" id="GO:0003690">
    <property type="term" value="F:double-stranded DNA binding"/>
    <property type="evidence" value="ECO:0007669"/>
    <property type="project" value="TreeGrafter"/>
</dbReference>
<evidence type="ECO:0000256" key="1">
    <source>
        <dbReference type="ARBA" id="ARBA00004123"/>
    </source>
</evidence>
<feature type="binding site" evidence="10">
    <location>
        <position position="212"/>
    </location>
    <ligand>
        <name>substrate</name>
    </ligand>
</feature>
<dbReference type="Proteomes" id="UP000594262">
    <property type="component" value="Unplaced"/>
</dbReference>
<dbReference type="GO" id="GO:0004527">
    <property type="term" value="F:exonuclease activity"/>
    <property type="evidence" value="ECO:0007669"/>
    <property type="project" value="UniProtKB-KW"/>
</dbReference>
<evidence type="ECO:0000256" key="4">
    <source>
        <dbReference type="ARBA" id="ARBA00022763"/>
    </source>
</evidence>
<evidence type="ECO:0000256" key="11">
    <source>
        <dbReference type="PIRSR" id="PIRSR610347-3"/>
    </source>
</evidence>
<feature type="domain" description="PBZ-type" evidence="13">
    <location>
        <begin position="62"/>
        <end position="86"/>
    </location>
</feature>
<dbReference type="GO" id="GO:0006281">
    <property type="term" value="P:DNA repair"/>
    <property type="evidence" value="ECO:0007669"/>
    <property type="project" value="UniProtKB-KW"/>
</dbReference>
<keyword evidence="8" id="KW-0539">Nucleus</keyword>
<dbReference type="EnsemblMetazoa" id="CLYHEMT007575.1">
    <property type="protein sequence ID" value="CLYHEMP007575.1"/>
    <property type="gene ID" value="CLYHEMG007575"/>
</dbReference>
<feature type="region of interest" description="Disordered" evidence="12">
    <location>
        <begin position="1"/>
        <end position="63"/>
    </location>
</feature>
<dbReference type="GO" id="GO:0017005">
    <property type="term" value="F:3'-tyrosyl-DNA phosphodiesterase activity"/>
    <property type="evidence" value="ECO:0007669"/>
    <property type="project" value="TreeGrafter"/>
</dbReference>
<dbReference type="Gene3D" id="3.30.870.10">
    <property type="entry name" value="Endonuclease Chain A"/>
    <property type="match status" value="2"/>
</dbReference>
<evidence type="ECO:0000256" key="3">
    <source>
        <dbReference type="ARBA" id="ARBA00022722"/>
    </source>
</evidence>
<dbReference type="PANTHER" id="PTHR12415:SF0">
    <property type="entry name" value="TYROSYL-DNA PHOSPHODIESTERASE 1"/>
    <property type="match status" value="1"/>
</dbReference>
<dbReference type="PANTHER" id="PTHR12415">
    <property type="entry name" value="TYROSYL-DNA PHOSPHODIESTERASE 1"/>
    <property type="match status" value="1"/>
</dbReference>
<dbReference type="GeneID" id="136808636"/>
<evidence type="ECO:0000256" key="5">
    <source>
        <dbReference type="ARBA" id="ARBA00022801"/>
    </source>
</evidence>
<keyword evidence="4" id="KW-0227">DNA damage</keyword>
<dbReference type="AlphaFoldDB" id="A0A7M5WRV3"/>
<dbReference type="InterPro" id="IPR010347">
    <property type="entry name" value="Tdp1"/>
</dbReference>
<evidence type="ECO:0000256" key="7">
    <source>
        <dbReference type="ARBA" id="ARBA00023204"/>
    </source>
</evidence>
<evidence type="ECO:0000256" key="9">
    <source>
        <dbReference type="PIRSR" id="PIRSR610347-1"/>
    </source>
</evidence>
<reference evidence="14" key="1">
    <citation type="submission" date="2021-01" db="UniProtKB">
        <authorList>
            <consortium name="EnsemblMetazoa"/>
        </authorList>
    </citation>
    <scope>IDENTIFICATION</scope>
</reference>
<dbReference type="Pfam" id="PF10283">
    <property type="entry name" value="zf-CCHH"/>
    <property type="match status" value="1"/>
</dbReference>
<dbReference type="GO" id="GO:0005634">
    <property type="term" value="C:nucleus"/>
    <property type="evidence" value="ECO:0007669"/>
    <property type="project" value="UniProtKB-SubCell"/>
</dbReference>
<keyword evidence="6" id="KW-0269">Exonuclease</keyword>
<dbReference type="Pfam" id="PF06087">
    <property type="entry name" value="Tyr-DNA_phospho"/>
    <property type="match status" value="1"/>
</dbReference>
<evidence type="ECO:0000313" key="14">
    <source>
        <dbReference type="EnsemblMetazoa" id="CLYHEMP007575.1"/>
    </source>
</evidence>
<evidence type="ECO:0000313" key="15">
    <source>
        <dbReference type="Proteomes" id="UP000594262"/>
    </source>
</evidence>
<dbReference type="OrthoDB" id="47785at2759"/>
<keyword evidence="3" id="KW-0540">Nuclease</keyword>
<feature type="binding site" evidence="10">
    <location>
        <position position="445"/>
    </location>
    <ligand>
        <name>substrate</name>
    </ligand>
</feature>
<dbReference type="RefSeq" id="XP_066921282.1">
    <property type="nucleotide sequence ID" value="XM_067065181.1"/>
</dbReference>
<evidence type="ECO:0000256" key="8">
    <source>
        <dbReference type="ARBA" id="ARBA00023242"/>
    </source>
</evidence>
<feature type="compositionally biased region" description="Polar residues" evidence="12">
    <location>
        <begin position="44"/>
        <end position="53"/>
    </location>
</feature>
<name>A0A7M5WRV3_9CNID</name>
<evidence type="ECO:0000256" key="12">
    <source>
        <dbReference type="SAM" id="MobiDB-lite"/>
    </source>
</evidence>
<evidence type="ECO:0000256" key="10">
    <source>
        <dbReference type="PIRSR" id="PIRSR610347-2"/>
    </source>
</evidence>
<sequence length="554" mass="63136">MDAPSCSSADHNPRTNEVTNQNSKKRSHDNDSTNENAKKRSRVDNSSNQNCAKDNSDKLKTKPTCKYGEKCYRKNENHWKEFSHPKQEQDQPDNKGQELEKEKFEKSRLPFYMTTVHGIDDCFNVPNIALSISDILNLDAEKLLESCQFNYMIDIPWLVNKYPSKSRAKPLLIVHGSEGKEKMNLQSDAMSLKNIDLLQAKLPIPYGTHHTKMMLLLYDHGLRVVVHTANLIEQDWNQKSQGIWISPLFKKSQDGNTTNTKQDHFKDDLLEYMNAYGSAKLSKWIQKLQSFDMSNAKARIIGSVPGRHGGQSLLKWGHMRLRKLLSNHGPSASHVTADWSVIGQFSSIGSLGTEPNKWLTSEWLQSFSQCRKNSTGNALQRNTKAKLNLVFPTMENVRHSLEGYSAGGSLPFSVENAMKQRWMRPFLCQWRSTRIGRSLASPHIKSYTRLSPRCDEAAWFCVTSANLSKAAWGSLEKNGTQLMIRSYEIGVLVTPEIMGSNEDFLQLSSGCEGRDLRLPFDVPLTNYTAEDKPWVWNIRYTKEDSHGKLWNPNF</sequence>